<dbReference type="Proteomes" id="UP000185478">
    <property type="component" value="Chromosome"/>
</dbReference>
<dbReference type="PROSITE" id="PS51186">
    <property type="entry name" value="GNAT"/>
    <property type="match status" value="1"/>
</dbReference>
<dbReference type="EC" id="2.3.1.266" evidence="1"/>
<keyword evidence="4" id="KW-1185">Reference proteome</keyword>
<dbReference type="Gene3D" id="3.40.630.30">
    <property type="match status" value="1"/>
</dbReference>
<dbReference type="InterPro" id="IPR000182">
    <property type="entry name" value="GNAT_dom"/>
</dbReference>
<name>A0A1L7CE21_9CORY</name>
<keyword evidence="1" id="KW-0963">Cytoplasm</keyword>
<dbReference type="SUPFAM" id="SSF55729">
    <property type="entry name" value="Acyl-CoA N-acyltransferases (Nat)"/>
    <property type="match status" value="1"/>
</dbReference>
<dbReference type="AlphaFoldDB" id="A0A1L7CE21"/>
<dbReference type="InterPro" id="IPR016181">
    <property type="entry name" value="Acyl_CoA_acyltransferase"/>
</dbReference>
<evidence type="ECO:0000313" key="4">
    <source>
        <dbReference type="Proteomes" id="UP000185478"/>
    </source>
</evidence>
<protein>
    <recommendedName>
        <fullName evidence="1">[Ribosomal protein bS18]-alanine N-acetyltransferase</fullName>
        <ecNumber evidence="1">2.3.1.266</ecNumber>
    </recommendedName>
</protein>
<reference evidence="3 4" key="1">
    <citation type="submission" date="2014-08" db="EMBL/GenBank/DDBJ databases">
        <title>Complete genome sequence of Corynebacterium aquilae S-613T(T) (=DSM 44791(T)), isolated from the choana of a healthy golden eagle.</title>
        <authorList>
            <person name="Ruckert C."/>
            <person name="Albersmeier A."/>
            <person name="Winkler A."/>
            <person name="Kalinowski J."/>
        </authorList>
    </citation>
    <scope>NUCLEOTIDE SEQUENCE [LARGE SCALE GENOMIC DNA]</scope>
    <source>
        <strain evidence="3 4">S-613</strain>
    </source>
</reference>
<dbReference type="PANTHER" id="PTHR43617:SF20">
    <property type="entry name" value="N-ALPHA-ACETYLTRANSFERASE RIMI"/>
    <property type="match status" value="1"/>
</dbReference>
<sequence length="154" mass="16937">MQLRPLAPEDTVRCEELEKILFSGDDPWSAASFLSELASGRNFYLAADIEGTMVGYAGLSLLGPLEDPEFEIHTIGVDPIYQRMGIGRALMDNLMAVADHHGGPVFLEVRTDNLPAITMYESYGFEKTGIRRNYYQPSGADAFTMVRAARSAAV</sequence>
<organism evidence="3 4">
    <name type="scientific">Corynebacterium aquilae DSM 44791</name>
    <dbReference type="NCBI Taxonomy" id="1431546"/>
    <lineage>
        <taxon>Bacteria</taxon>
        <taxon>Bacillati</taxon>
        <taxon>Actinomycetota</taxon>
        <taxon>Actinomycetes</taxon>
        <taxon>Mycobacteriales</taxon>
        <taxon>Corynebacteriaceae</taxon>
        <taxon>Corynebacterium</taxon>
    </lineage>
</organism>
<feature type="domain" description="N-acetyltransferase" evidence="2">
    <location>
        <begin position="1"/>
        <end position="150"/>
    </location>
</feature>
<dbReference type="GO" id="GO:0005737">
    <property type="term" value="C:cytoplasm"/>
    <property type="evidence" value="ECO:0007669"/>
    <property type="project" value="UniProtKB-SubCell"/>
</dbReference>
<dbReference type="CDD" id="cd04301">
    <property type="entry name" value="NAT_SF"/>
    <property type="match status" value="1"/>
</dbReference>
<dbReference type="Pfam" id="PF00583">
    <property type="entry name" value="Acetyltransf_1"/>
    <property type="match status" value="1"/>
</dbReference>
<evidence type="ECO:0000313" key="3">
    <source>
        <dbReference type="EMBL" id="APT84085.1"/>
    </source>
</evidence>
<dbReference type="InterPro" id="IPR006464">
    <property type="entry name" value="AcTrfase_RimI/Ard1"/>
</dbReference>
<dbReference type="EMBL" id="CP009245">
    <property type="protein sequence ID" value="APT84085.1"/>
    <property type="molecule type" value="Genomic_DNA"/>
</dbReference>
<dbReference type="STRING" id="1431546.CAQU_02245"/>
<accession>A0A1L7CE21</accession>
<comment type="subcellular location">
    <subcellularLocation>
        <location evidence="1">Cytoplasm</location>
    </subcellularLocation>
</comment>
<evidence type="ECO:0000259" key="2">
    <source>
        <dbReference type="PROSITE" id="PS51186"/>
    </source>
</evidence>
<evidence type="ECO:0000256" key="1">
    <source>
        <dbReference type="RuleBase" id="RU363094"/>
    </source>
</evidence>
<dbReference type="GO" id="GO:0008999">
    <property type="term" value="F:protein-N-terminal-alanine acetyltransferase activity"/>
    <property type="evidence" value="ECO:0007669"/>
    <property type="project" value="UniProtKB-EC"/>
</dbReference>
<keyword evidence="3" id="KW-0808">Transferase</keyword>
<comment type="function">
    <text evidence="1">Acetylates the N-terminal alanine of ribosomal protein bS18.</text>
</comment>
<dbReference type="KEGG" id="caqu:CAQU_02245"/>
<gene>
    <name evidence="3" type="ORF">CAQU_02245</name>
</gene>
<dbReference type="InterPro" id="IPR050276">
    <property type="entry name" value="MshD_Acetyltransferase"/>
</dbReference>
<comment type="similarity">
    <text evidence="1">Belongs to the acetyltransferase family. RimI subfamily.</text>
</comment>
<proteinExistence type="inferred from homology"/>
<dbReference type="PANTHER" id="PTHR43617">
    <property type="entry name" value="L-AMINO ACID N-ACETYLTRANSFERASE"/>
    <property type="match status" value="1"/>
</dbReference>
<dbReference type="NCBIfam" id="TIGR01575">
    <property type="entry name" value="rimI"/>
    <property type="match status" value="1"/>
</dbReference>
<comment type="catalytic activity">
    <reaction evidence="1">
        <text>N-terminal L-alanyl-[ribosomal protein bS18] + acetyl-CoA = N-terminal N(alpha)-acetyl-L-alanyl-[ribosomal protein bS18] + CoA + H(+)</text>
        <dbReference type="Rhea" id="RHEA:43756"/>
        <dbReference type="Rhea" id="RHEA-COMP:10676"/>
        <dbReference type="Rhea" id="RHEA-COMP:10677"/>
        <dbReference type="ChEBI" id="CHEBI:15378"/>
        <dbReference type="ChEBI" id="CHEBI:57287"/>
        <dbReference type="ChEBI" id="CHEBI:57288"/>
        <dbReference type="ChEBI" id="CHEBI:64718"/>
        <dbReference type="ChEBI" id="CHEBI:83683"/>
        <dbReference type="EC" id="2.3.1.266"/>
    </reaction>
</comment>